<name>A0AA39WNV3_9PEZI</name>
<keyword evidence="3" id="KW-1185">Reference proteome</keyword>
<accession>A0AA39WNV3</accession>
<organism evidence="2 3">
    <name type="scientific">Immersiella caudata</name>
    <dbReference type="NCBI Taxonomy" id="314043"/>
    <lineage>
        <taxon>Eukaryota</taxon>
        <taxon>Fungi</taxon>
        <taxon>Dikarya</taxon>
        <taxon>Ascomycota</taxon>
        <taxon>Pezizomycotina</taxon>
        <taxon>Sordariomycetes</taxon>
        <taxon>Sordariomycetidae</taxon>
        <taxon>Sordariales</taxon>
        <taxon>Lasiosphaeriaceae</taxon>
        <taxon>Immersiella</taxon>
    </lineage>
</organism>
<keyword evidence="1" id="KW-0732">Signal</keyword>
<evidence type="ECO:0000313" key="2">
    <source>
        <dbReference type="EMBL" id="KAK0618839.1"/>
    </source>
</evidence>
<evidence type="ECO:0000313" key="3">
    <source>
        <dbReference type="Proteomes" id="UP001175000"/>
    </source>
</evidence>
<proteinExistence type="predicted"/>
<dbReference type="Proteomes" id="UP001175000">
    <property type="component" value="Unassembled WGS sequence"/>
</dbReference>
<evidence type="ECO:0000256" key="1">
    <source>
        <dbReference type="SAM" id="SignalP"/>
    </source>
</evidence>
<dbReference type="AlphaFoldDB" id="A0AA39WNV3"/>
<comment type="caution">
    <text evidence="2">The sequence shown here is derived from an EMBL/GenBank/DDBJ whole genome shotgun (WGS) entry which is preliminary data.</text>
</comment>
<reference evidence="2" key="1">
    <citation type="submission" date="2023-06" db="EMBL/GenBank/DDBJ databases">
        <title>Genome-scale phylogeny and comparative genomics of the fungal order Sordariales.</title>
        <authorList>
            <consortium name="Lawrence Berkeley National Laboratory"/>
            <person name="Hensen N."/>
            <person name="Bonometti L."/>
            <person name="Westerberg I."/>
            <person name="Brannstrom I.O."/>
            <person name="Guillou S."/>
            <person name="Cros-Aarteil S."/>
            <person name="Calhoun S."/>
            <person name="Haridas S."/>
            <person name="Kuo A."/>
            <person name="Mondo S."/>
            <person name="Pangilinan J."/>
            <person name="Riley R."/>
            <person name="Labutti K."/>
            <person name="Andreopoulos B."/>
            <person name="Lipzen A."/>
            <person name="Chen C."/>
            <person name="Yanf M."/>
            <person name="Daum C."/>
            <person name="Ng V."/>
            <person name="Clum A."/>
            <person name="Steindorff A."/>
            <person name="Ohm R."/>
            <person name="Martin F."/>
            <person name="Silar P."/>
            <person name="Natvig D."/>
            <person name="Lalanne C."/>
            <person name="Gautier V."/>
            <person name="Ament-Velasquez S.L."/>
            <person name="Kruys A."/>
            <person name="Hutchinson M.I."/>
            <person name="Powell A.J."/>
            <person name="Barry K."/>
            <person name="Miller A.N."/>
            <person name="Grigoriev I.V."/>
            <person name="Debuchy R."/>
            <person name="Gladieux P."/>
            <person name="Thoren M.H."/>
            <person name="Johannesson H."/>
        </authorList>
    </citation>
    <scope>NUCLEOTIDE SEQUENCE</scope>
    <source>
        <strain evidence="2">CBS 606.72</strain>
    </source>
</reference>
<feature type="chain" id="PRO_5041291434" evidence="1">
    <location>
        <begin position="25"/>
        <end position="194"/>
    </location>
</feature>
<gene>
    <name evidence="2" type="ORF">B0T14DRAFT_196717</name>
</gene>
<sequence>MRPFHANGLATLLLLCPLARHAAAAPQQTTLAAPPSPTTLAVPPSEPLLQLAKPTPTPTPASLNFELELDPELELDLEDPNLELVHELDLRAATTLAAPAAPGITPAPAEGDTSGGEWWHTGVDGNGDTFRYRQTTYYSCVTQGQREHCGWHRPILEVSGAGGLGETSWVFGGVGGRALVVGFAAGGFAYFMGR</sequence>
<protein>
    <submittedName>
        <fullName evidence="2">Uncharacterized protein</fullName>
    </submittedName>
</protein>
<feature type="signal peptide" evidence="1">
    <location>
        <begin position="1"/>
        <end position="24"/>
    </location>
</feature>
<dbReference type="EMBL" id="JAULSU010000004">
    <property type="protein sequence ID" value="KAK0618839.1"/>
    <property type="molecule type" value="Genomic_DNA"/>
</dbReference>